<name>A0A1R3IFL9_COCAP</name>
<protein>
    <submittedName>
        <fullName evidence="1">Uncharacterized protein</fullName>
    </submittedName>
</protein>
<dbReference type="Proteomes" id="UP000188268">
    <property type="component" value="Unassembled WGS sequence"/>
</dbReference>
<keyword evidence="2" id="KW-1185">Reference proteome</keyword>
<accession>A0A1R3IFL9</accession>
<dbReference type="Gramene" id="OMO81345">
    <property type="protein sequence ID" value="OMO81345"/>
    <property type="gene ID" value="CCACVL1_12465"/>
</dbReference>
<reference evidence="1 2" key="1">
    <citation type="submission" date="2013-09" db="EMBL/GenBank/DDBJ databases">
        <title>Corchorus capsularis genome sequencing.</title>
        <authorList>
            <person name="Alam M."/>
            <person name="Haque M.S."/>
            <person name="Islam M.S."/>
            <person name="Emdad E.M."/>
            <person name="Islam M.M."/>
            <person name="Ahmed B."/>
            <person name="Halim A."/>
            <person name="Hossen Q.M.M."/>
            <person name="Hossain M.Z."/>
            <person name="Ahmed R."/>
            <person name="Khan M.M."/>
            <person name="Islam R."/>
            <person name="Rashid M.M."/>
            <person name="Khan S.A."/>
            <person name="Rahman M.S."/>
            <person name="Alam M."/>
        </authorList>
    </citation>
    <scope>NUCLEOTIDE SEQUENCE [LARGE SCALE GENOMIC DNA]</scope>
    <source>
        <strain evidence="2">cv. CVL-1</strain>
        <tissue evidence="1">Whole seedling</tissue>
    </source>
</reference>
<sequence>MASSTKEATFLIITKAPYYLLVQLREKKSKEKAPADGER</sequence>
<dbReference type="AlphaFoldDB" id="A0A1R3IFL9"/>
<gene>
    <name evidence="1" type="ORF">CCACVL1_12465</name>
</gene>
<evidence type="ECO:0000313" key="2">
    <source>
        <dbReference type="Proteomes" id="UP000188268"/>
    </source>
</evidence>
<organism evidence="1 2">
    <name type="scientific">Corchorus capsularis</name>
    <name type="common">Jute</name>
    <dbReference type="NCBI Taxonomy" id="210143"/>
    <lineage>
        <taxon>Eukaryota</taxon>
        <taxon>Viridiplantae</taxon>
        <taxon>Streptophyta</taxon>
        <taxon>Embryophyta</taxon>
        <taxon>Tracheophyta</taxon>
        <taxon>Spermatophyta</taxon>
        <taxon>Magnoliopsida</taxon>
        <taxon>eudicotyledons</taxon>
        <taxon>Gunneridae</taxon>
        <taxon>Pentapetalae</taxon>
        <taxon>rosids</taxon>
        <taxon>malvids</taxon>
        <taxon>Malvales</taxon>
        <taxon>Malvaceae</taxon>
        <taxon>Grewioideae</taxon>
        <taxon>Apeibeae</taxon>
        <taxon>Corchorus</taxon>
    </lineage>
</organism>
<proteinExistence type="predicted"/>
<dbReference type="EMBL" id="AWWV01010178">
    <property type="protein sequence ID" value="OMO81345.1"/>
    <property type="molecule type" value="Genomic_DNA"/>
</dbReference>
<comment type="caution">
    <text evidence="1">The sequence shown here is derived from an EMBL/GenBank/DDBJ whole genome shotgun (WGS) entry which is preliminary data.</text>
</comment>
<evidence type="ECO:0000313" key="1">
    <source>
        <dbReference type="EMBL" id="OMO81345.1"/>
    </source>
</evidence>